<evidence type="ECO:0000256" key="2">
    <source>
        <dbReference type="ARBA" id="ARBA00022679"/>
    </source>
</evidence>
<dbReference type="SUPFAM" id="SSF53474">
    <property type="entry name" value="alpha/beta-Hydrolases"/>
    <property type="match status" value="1"/>
</dbReference>
<gene>
    <name evidence="5" type="primary">LOC113729333</name>
</gene>
<dbReference type="RefSeq" id="XP_071936841.1">
    <property type="nucleotide sequence ID" value="XM_072080740.1"/>
</dbReference>
<accession>A0ABM4WYI4</accession>
<dbReference type="InterPro" id="IPR029058">
    <property type="entry name" value="AB_hydrolase_fold"/>
</dbReference>
<dbReference type="CDD" id="cd07987">
    <property type="entry name" value="LPLAT_MGAT-like"/>
    <property type="match status" value="1"/>
</dbReference>
<evidence type="ECO:0000313" key="5">
    <source>
        <dbReference type="RefSeq" id="XP_071936841.1"/>
    </source>
</evidence>
<evidence type="ECO:0000313" key="4">
    <source>
        <dbReference type="Proteomes" id="UP001652660"/>
    </source>
</evidence>
<keyword evidence="2" id="KW-0808">Transferase</keyword>
<dbReference type="Gene3D" id="3.40.50.1820">
    <property type="entry name" value="alpha/beta hydrolase"/>
    <property type="match status" value="1"/>
</dbReference>
<evidence type="ECO:0000256" key="1">
    <source>
        <dbReference type="ARBA" id="ARBA00005420"/>
    </source>
</evidence>
<keyword evidence="3" id="KW-0012">Acyltransferase</keyword>
<proteinExistence type="inferred from homology"/>
<name>A0ABM4WYI4_COFAR</name>
<comment type="similarity">
    <text evidence="1">Belongs to the diacylglycerol acyltransferase family.</text>
</comment>
<keyword evidence="4" id="KW-1185">Reference proteome</keyword>
<dbReference type="PANTHER" id="PTHR22753">
    <property type="entry name" value="TRANSMEMBRANE PROTEIN 68"/>
    <property type="match status" value="1"/>
</dbReference>
<dbReference type="InterPro" id="IPR007130">
    <property type="entry name" value="DAGAT"/>
</dbReference>
<dbReference type="GeneID" id="113729333"/>
<reference evidence="5" key="1">
    <citation type="submission" date="2025-08" db="UniProtKB">
        <authorList>
            <consortium name="RefSeq"/>
        </authorList>
    </citation>
    <scope>IDENTIFICATION</scope>
    <source>
        <tissue evidence="5">Leaves</tissue>
    </source>
</reference>
<protein>
    <submittedName>
        <fullName evidence="5">Phytyl ester synthase 1, chloroplastic isoform X1</fullName>
    </submittedName>
</protein>
<sequence length="717" mass="80862">MGSTINSFAVSQLGSLISKFRWDASVRHRSVSSRKLIKFRANSSRVYGISAARQNENIGDLSSSGKTLAADYFEGNEGANDAAEILQPLWDDGFGTQTFKDYLEIEKDIVRPDYGPPRWFCPIECGCPLKDSPVLLYLPGLDGLGLGLILQHKALGKVFEVRCMHIPVFDRTPFQGLVNFVENAVKLESASSPKKPIYLVAESIGACIALSVAARNPVIDLVVILINPATSYSRSQLRLLLPLLEALPDQLCTMMPYLFSMTSERCFHDLGDSIKRAMLNTSGFSLAEGAKEVFRNLAALSQPLSGLADIIPVEFYTWKRKMLKTAAAYANSRLHAVKAEVLVLASGKDNMFPSEDEGRRLSDTVGNCKFRGFKDNGHTLLLEGTVNLLTVIKGTGHYRRKTKRDEVSDYVPPSLSEYKLAFDKILGYYRLATSPVMYSTLEDSNIVRGLRGVPDKGPVLLVGYHMLLGAEIYSLVEGFLREKNMVVRGLSHPEMFTKNFRSKYAESSNFDLFEVFGALPVSERNLFKLFSAKSHVLLYPGGVREALHRKGESYKLFWPEQPEFVRMAVKFGVTIVPFGVVGVDDIVELFLDFNEQMRIPFLNQQIRQQNHKAIKLRNRIERTGEEVSHQDLFVPGFYPKIPGRFYFLFGKPIETEGMKECLKDEKLTKILYKKIKSEVEKNIAYLLEKREQDPYRNILKRMAYLSMHVDHVPSFDT</sequence>
<dbReference type="PANTHER" id="PTHR22753:SF14">
    <property type="entry name" value="MONOACYLGLYCEROL_DIACYLGLYCEROL O-ACYLTRANSFERASE"/>
    <property type="match status" value="1"/>
</dbReference>
<dbReference type="Pfam" id="PF03982">
    <property type="entry name" value="DAGAT"/>
    <property type="match status" value="1"/>
</dbReference>
<dbReference type="Proteomes" id="UP001652660">
    <property type="component" value="Chromosome 2e"/>
</dbReference>
<organism evidence="4 5">
    <name type="scientific">Coffea arabica</name>
    <name type="common">Arabian coffee</name>
    <dbReference type="NCBI Taxonomy" id="13443"/>
    <lineage>
        <taxon>Eukaryota</taxon>
        <taxon>Viridiplantae</taxon>
        <taxon>Streptophyta</taxon>
        <taxon>Embryophyta</taxon>
        <taxon>Tracheophyta</taxon>
        <taxon>Spermatophyta</taxon>
        <taxon>Magnoliopsida</taxon>
        <taxon>eudicotyledons</taxon>
        <taxon>Gunneridae</taxon>
        <taxon>Pentapetalae</taxon>
        <taxon>asterids</taxon>
        <taxon>lamiids</taxon>
        <taxon>Gentianales</taxon>
        <taxon>Rubiaceae</taxon>
        <taxon>Ixoroideae</taxon>
        <taxon>Gardenieae complex</taxon>
        <taxon>Bertiereae - Coffeeae clade</taxon>
        <taxon>Coffeeae</taxon>
        <taxon>Coffea</taxon>
    </lineage>
</organism>
<evidence type="ECO:0000256" key="3">
    <source>
        <dbReference type="ARBA" id="ARBA00023315"/>
    </source>
</evidence>